<accession>A0ABU9YQ44</accession>
<feature type="region of interest" description="Disordered" evidence="1">
    <location>
        <begin position="282"/>
        <end position="302"/>
    </location>
</feature>
<name>A0ABU9YQ44_9PROT</name>
<reference evidence="2 3" key="1">
    <citation type="submission" date="2024-03" db="EMBL/GenBank/DDBJ databases">
        <title>High-quality draft genome sequencing of Tistrella sp. BH-R2-4.</title>
        <authorList>
            <person name="Dong C."/>
        </authorList>
    </citation>
    <scope>NUCLEOTIDE SEQUENCE [LARGE SCALE GENOMIC DNA]</scope>
    <source>
        <strain evidence="2 3">BH-R2-4</strain>
    </source>
</reference>
<sequence length="302" mass="33020">MTSTPDAAPDHPAAAALPGGDAFAVATEPLVADPDILAPRLALSLHDGALAGLARDFLVSGSLKHALDHPRYLEGKAWAQLRESCDDLPLDVYMRDGGRYRRRRLSRLQFNVAGNVLRAAPPRAYNQSSAINYLNGDIDRHYEPLVPAVYHNPLLDALLRAFGRALAVVDGVDRWQVNVHQARITATPHDIGKPVPEGVHRDGTRYSLLLMLNRINVDGGHSIVHDNDKRPIFERTMTDPGDFIILLDPLTYHDVTPITPADGVNPAFRDMLVVEFNHLDGPQDGAGRLPAAPHQPHAAPPR</sequence>
<gene>
    <name evidence="2" type="ORF">WG926_20975</name>
</gene>
<dbReference type="RefSeq" id="WP_345938208.1">
    <property type="nucleotide sequence ID" value="NZ_JBBKTW010000008.1"/>
</dbReference>
<protein>
    <submittedName>
        <fullName evidence="2">2OG-Fe dioxygenase family protein</fullName>
    </submittedName>
</protein>
<keyword evidence="3" id="KW-1185">Reference proteome</keyword>
<organism evidence="2 3">
    <name type="scientific">Tistrella arctica</name>
    <dbReference type="NCBI Taxonomy" id="3133430"/>
    <lineage>
        <taxon>Bacteria</taxon>
        <taxon>Pseudomonadati</taxon>
        <taxon>Pseudomonadota</taxon>
        <taxon>Alphaproteobacteria</taxon>
        <taxon>Geminicoccales</taxon>
        <taxon>Geminicoccaceae</taxon>
        <taxon>Tistrella</taxon>
    </lineage>
</organism>
<evidence type="ECO:0000313" key="3">
    <source>
        <dbReference type="Proteomes" id="UP001413721"/>
    </source>
</evidence>
<comment type="caution">
    <text evidence="2">The sequence shown here is derived from an EMBL/GenBank/DDBJ whole genome shotgun (WGS) entry which is preliminary data.</text>
</comment>
<dbReference type="Pfam" id="PF10014">
    <property type="entry name" value="2OG-Fe_Oxy_2"/>
    <property type="match status" value="1"/>
</dbReference>
<dbReference type="Proteomes" id="UP001413721">
    <property type="component" value="Unassembled WGS sequence"/>
</dbReference>
<keyword evidence="2" id="KW-0560">Oxidoreductase</keyword>
<dbReference type="EMBL" id="JBBKTW010000008">
    <property type="protein sequence ID" value="MEN2990801.1"/>
    <property type="molecule type" value="Genomic_DNA"/>
</dbReference>
<evidence type="ECO:0000256" key="1">
    <source>
        <dbReference type="SAM" id="MobiDB-lite"/>
    </source>
</evidence>
<dbReference type="GO" id="GO:0051213">
    <property type="term" value="F:dioxygenase activity"/>
    <property type="evidence" value="ECO:0007669"/>
    <property type="project" value="UniProtKB-KW"/>
</dbReference>
<proteinExistence type="predicted"/>
<keyword evidence="2" id="KW-0223">Dioxygenase</keyword>
<evidence type="ECO:0000313" key="2">
    <source>
        <dbReference type="EMBL" id="MEN2990801.1"/>
    </source>
</evidence>
<feature type="compositionally biased region" description="Low complexity" evidence="1">
    <location>
        <begin position="290"/>
        <end position="302"/>
    </location>
</feature>
<dbReference type="InterPro" id="IPR018724">
    <property type="entry name" value="2OG-Fe_dioxygenase"/>
</dbReference>
<dbReference type="Gene3D" id="2.60.120.620">
    <property type="entry name" value="q2cbj1_9rhob like domain"/>
    <property type="match status" value="1"/>
</dbReference>